<keyword evidence="1" id="KW-0732">Signal</keyword>
<feature type="chain" id="PRO_5032919660" description="DUF4198 domain-containing protein" evidence="1">
    <location>
        <begin position="23"/>
        <end position="300"/>
    </location>
</feature>
<dbReference type="EMBL" id="BLJN01000003">
    <property type="protein sequence ID" value="GFE81532.1"/>
    <property type="molecule type" value="Genomic_DNA"/>
</dbReference>
<protein>
    <recommendedName>
        <fullName evidence="4">DUF4198 domain-containing protein</fullName>
    </recommendedName>
</protein>
<name>A0A829YFX2_9GAMM</name>
<dbReference type="RefSeq" id="WP_161813167.1">
    <property type="nucleotide sequence ID" value="NZ_BLJN01000003.1"/>
</dbReference>
<proteinExistence type="predicted"/>
<accession>A0A829YFX2</accession>
<dbReference type="Proteomes" id="UP000445000">
    <property type="component" value="Unassembled WGS sequence"/>
</dbReference>
<evidence type="ECO:0000313" key="2">
    <source>
        <dbReference type="EMBL" id="GFE81532.1"/>
    </source>
</evidence>
<keyword evidence="3" id="KW-1185">Reference proteome</keyword>
<sequence length="300" mass="31994">MKNTAKLLLAASLLTAAGAASAGEFVTVEIKGRVQGLYDPDNVLGGQVTEGQLVTGEYKYDIHTPDQAVSPYSGGYHMPDATMKLVVGSLVFQSAAEAPFGMVSRAASVAAIGGESPPEFRVMSYTNQPLPNGATVERFEFEFRDSTGQQPATDALPSAAPNLHSFDYHSAFVYGELNGHSYSMRVEIESTYSDGMTSDLVISPGKSTFVSGQRFDVALVLPAGSQIAHATASLDGQPLPMSFPGSCNLAPPNLQNRPTIICPDAHLQLPEAAGQYRIHWEVELIDGTSIGHPVEWTFIE</sequence>
<feature type="signal peptide" evidence="1">
    <location>
        <begin position="1"/>
        <end position="22"/>
    </location>
</feature>
<dbReference type="AlphaFoldDB" id="A0A829YFX2"/>
<evidence type="ECO:0008006" key="4">
    <source>
        <dbReference type="Google" id="ProtNLM"/>
    </source>
</evidence>
<organism evidence="2 3">
    <name type="scientific">Steroidobacter agaridevorans</name>
    <dbReference type="NCBI Taxonomy" id="2695856"/>
    <lineage>
        <taxon>Bacteria</taxon>
        <taxon>Pseudomonadati</taxon>
        <taxon>Pseudomonadota</taxon>
        <taxon>Gammaproteobacteria</taxon>
        <taxon>Steroidobacterales</taxon>
        <taxon>Steroidobacteraceae</taxon>
        <taxon>Steroidobacter</taxon>
    </lineage>
</organism>
<evidence type="ECO:0000256" key="1">
    <source>
        <dbReference type="SAM" id="SignalP"/>
    </source>
</evidence>
<comment type="caution">
    <text evidence="2">The sequence shown here is derived from an EMBL/GenBank/DDBJ whole genome shotgun (WGS) entry which is preliminary data.</text>
</comment>
<evidence type="ECO:0000313" key="3">
    <source>
        <dbReference type="Proteomes" id="UP000445000"/>
    </source>
</evidence>
<reference evidence="3" key="1">
    <citation type="submission" date="2020-01" db="EMBL/GenBank/DDBJ databases">
        <title>'Steroidobacter agaridevorans' sp. nov., agar-degrading bacteria isolated from rhizosphere soils.</title>
        <authorList>
            <person name="Ikenaga M."/>
            <person name="Kataoka M."/>
            <person name="Murouchi A."/>
            <person name="Katsuragi S."/>
            <person name="Sakai M."/>
        </authorList>
    </citation>
    <scope>NUCLEOTIDE SEQUENCE [LARGE SCALE GENOMIC DNA]</scope>
    <source>
        <strain evidence="3">YU21-B</strain>
    </source>
</reference>
<gene>
    <name evidence="2" type="ORF">GCM10011487_35320</name>
</gene>